<protein>
    <recommendedName>
        <fullName evidence="2">DUF7344 domain-containing protein</fullName>
    </recommendedName>
</protein>
<evidence type="ECO:0000256" key="1">
    <source>
        <dbReference type="SAM" id="MobiDB-lite"/>
    </source>
</evidence>
<proteinExistence type="predicted"/>
<comment type="caution">
    <text evidence="3">The sequence shown here is derived from an EMBL/GenBank/DDBJ whole genome shotgun (WGS) entry which is preliminary data.</text>
</comment>
<feature type="region of interest" description="Disordered" evidence="1">
    <location>
        <begin position="260"/>
        <end position="312"/>
    </location>
</feature>
<dbReference type="InterPro" id="IPR055768">
    <property type="entry name" value="DUF7344"/>
</dbReference>
<keyword evidence="4" id="KW-1185">Reference proteome</keyword>
<feature type="compositionally biased region" description="Acidic residues" evidence="1">
    <location>
        <begin position="288"/>
        <end position="300"/>
    </location>
</feature>
<evidence type="ECO:0000313" key="3">
    <source>
        <dbReference type="EMBL" id="RKD95339.1"/>
    </source>
</evidence>
<feature type="domain" description="DUF7344" evidence="2">
    <location>
        <begin position="151"/>
        <end position="229"/>
    </location>
</feature>
<dbReference type="RefSeq" id="WP_120244623.1">
    <property type="nucleotide sequence ID" value="NZ_RAPO01000002.1"/>
</dbReference>
<dbReference type="InterPro" id="IPR036388">
    <property type="entry name" value="WH-like_DNA-bd_sf"/>
</dbReference>
<dbReference type="Proteomes" id="UP000283805">
    <property type="component" value="Unassembled WGS sequence"/>
</dbReference>
<feature type="compositionally biased region" description="Polar residues" evidence="1">
    <location>
        <begin position="425"/>
        <end position="436"/>
    </location>
</feature>
<dbReference type="Pfam" id="PF24035">
    <property type="entry name" value="DUF7344"/>
    <property type="match status" value="2"/>
</dbReference>
<dbReference type="EMBL" id="RAPO01000002">
    <property type="protein sequence ID" value="RKD95339.1"/>
    <property type="molecule type" value="Genomic_DNA"/>
</dbReference>
<feature type="compositionally biased region" description="Basic and acidic residues" evidence="1">
    <location>
        <begin position="456"/>
        <end position="470"/>
    </location>
</feature>
<name>A0A3R7GIP6_9EURY</name>
<organism evidence="3 4">
    <name type="scientific">Halopiger aswanensis</name>
    <dbReference type="NCBI Taxonomy" id="148449"/>
    <lineage>
        <taxon>Archaea</taxon>
        <taxon>Methanobacteriati</taxon>
        <taxon>Methanobacteriota</taxon>
        <taxon>Stenosarchaea group</taxon>
        <taxon>Halobacteria</taxon>
        <taxon>Halobacteriales</taxon>
        <taxon>Natrialbaceae</taxon>
        <taxon>Halopiger</taxon>
    </lineage>
</organism>
<feature type="region of interest" description="Disordered" evidence="1">
    <location>
        <begin position="37"/>
        <end position="57"/>
    </location>
</feature>
<accession>A0A3R7GIP6</accession>
<gene>
    <name evidence="3" type="ORF">ATJ93_2191</name>
</gene>
<sequence length="482" mass="51285">MSSPPVDEPTPAVAFDALATVRRRCLLAVLLERRDRSVASESSAPTETGADAESATDPLSLATLATEVAALEAGQPIVSNDHCSHVHVSLVHAHVPKLADVGLVERETDGDETTVSLAAHPLLEADWVRTLLESPVDGDIGDDDLLDRTCEVFRSARCRTACRVLARHRGAVPLDDLATLIAAREGADDRRLVDVTEGEVRDVSTDLEHGRLPALADAGLVTYDRDAATAALATDAPQWRTDWLAASPLAPIADRLETASTSLPSENSGSRRPEAASSVPDGVRGEFDVDTGSESDDDERDGSGADGTPSCWAIDGAEPIVERGHNIAAGAEDELFVTVPDDGILQQQCLERWRAAADRGVDVYVGSRSPQVRETVRAAVPDATVCEPQLDWLNFPADRVHHGRVVFADRERVMLVTIDDGGSNGSATDDTPSATAVTGEGPDNALVALVREHLGPRLDRLESTREGRESEETDGTPSPLPM</sequence>
<dbReference type="AlphaFoldDB" id="A0A3R7GIP6"/>
<reference evidence="3 4" key="1">
    <citation type="submission" date="2018-09" db="EMBL/GenBank/DDBJ databases">
        <title>Genomic Encyclopedia of Archaeal and Bacterial Type Strains, Phase II (KMG-II): from individual species to whole genera.</title>
        <authorList>
            <person name="Goeker M."/>
        </authorList>
    </citation>
    <scope>NUCLEOTIDE SEQUENCE [LARGE SCALE GENOMIC DNA]</scope>
    <source>
        <strain evidence="3 4">DSM 13151</strain>
    </source>
</reference>
<feature type="domain" description="DUF7344" evidence="2">
    <location>
        <begin position="15"/>
        <end position="110"/>
    </location>
</feature>
<evidence type="ECO:0000313" key="4">
    <source>
        <dbReference type="Proteomes" id="UP000283805"/>
    </source>
</evidence>
<dbReference type="Gene3D" id="1.10.10.10">
    <property type="entry name" value="Winged helix-like DNA-binding domain superfamily/Winged helix DNA-binding domain"/>
    <property type="match status" value="1"/>
</dbReference>
<feature type="region of interest" description="Disordered" evidence="1">
    <location>
        <begin position="456"/>
        <end position="482"/>
    </location>
</feature>
<evidence type="ECO:0000259" key="2">
    <source>
        <dbReference type="Pfam" id="PF24035"/>
    </source>
</evidence>
<dbReference type="OrthoDB" id="247722at2157"/>
<feature type="region of interest" description="Disordered" evidence="1">
    <location>
        <begin position="420"/>
        <end position="440"/>
    </location>
</feature>